<dbReference type="GO" id="GO:0006805">
    <property type="term" value="P:xenobiotic metabolic process"/>
    <property type="evidence" value="ECO:0007669"/>
    <property type="project" value="TreeGrafter"/>
</dbReference>
<keyword evidence="2 4" id="KW-0479">Metal-binding</keyword>
<dbReference type="Proteomes" id="UP000749559">
    <property type="component" value="Unassembled WGS sequence"/>
</dbReference>
<keyword evidence="5" id="KW-0503">Monooxygenase</keyword>
<gene>
    <name evidence="7" type="ORF">OFUS_LOCUS2429</name>
</gene>
<evidence type="ECO:0008006" key="9">
    <source>
        <dbReference type="Google" id="ProtNLM"/>
    </source>
</evidence>
<dbReference type="PROSITE" id="PS00086">
    <property type="entry name" value="CYTOCHROME_P450"/>
    <property type="match status" value="1"/>
</dbReference>
<keyword evidence="8" id="KW-1185">Reference proteome</keyword>
<dbReference type="GO" id="GO:0006082">
    <property type="term" value="P:organic acid metabolic process"/>
    <property type="evidence" value="ECO:0007669"/>
    <property type="project" value="TreeGrafter"/>
</dbReference>
<feature type="transmembrane region" description="Helical" evidence="6">
    <location>
        <begin position="12"/>
        <end position="44"/>
    </location>
</feature>
<dbReference type="Gene3D" id="1.10.630.10">
    <property type="entry name" value="Cytochrome P450"/>
    <property type="match status" value="1"/>
</dbReference>
<dbReference type="OrthoDB" id="1470350at2759"/>
<dbReference type="GO" id="GO:0016712">
    <property type="term" value="F:oxidoreductase activity, acting on paired donors, with incorporation or reduction of molecular oxygen, reduced flavin or flavoprotein as one donor, and incorporation of one atom of oxygen"/>
    <property type="evidence" value="ECO:0007669"/>
    <property type="project" value="TreeGrafter"/>
</dbReference>
<dbReference type="InterPro" id="IPR001128">
    <property type="entry name" value="Cyt_P450"/>
</dbReference>
<feature type="binding site" description="axial binding residue" evidence="4">
    <location>
        <position position="473"/>
    </location>
    <ligand>
        <name>heme</name>
        <dbReference type="ChEBI" id="CHEBI:30413"/>
    </ligand>
    <ligandPart>
        <name>Fe</name>
        <dbReference type="ChEBI" id="CHEBI:18248"/>
    </ligandPart>
</feature>
<dbReference type="GO" id="GO:0005737">
    <property type="term" value="C:cytoplasm"/>
    <property type="evidence" value="ECO:0007669"/>
    <property type="project" value="TreeGrafter"/>
</dbReference>
<dbReference type="PRINTS" id="PR00463">
    <property type="entry name" value="EP450I"/>
</dbReference>
<dbReference type="InterPro" id="IPR002401">
    <property type="entry name" value="Cyt_P450_E_grp-I"/>
</dbReference>
<comment type="similarity">
    <text evidence="1 5">Belongs to the cytochrome P450 family.</text>
</comment>
<organism evidence="7 8">
    <name type="scientific">Owenia fusiformis</name>
    <name type="common">Polychaete worm</name>
    <dbReference type="NCBI Taxonomy" id="6347"/>
    <lineage>
        <taxon>Eukaryota</taxon>
        <taxon>Metazoa</taxon>
        <taxon>Spiralia</taxon>
        <taxon>Lophotrochozoa</taxon>
        <taxon>Annelida</taxon>
        <taxon>Polychaeta</taxon>
        <taxon>Sedentaria</taxon>
        <taxon>Canalipalpata</taxon>
        <taxon>Sabellida</taxon>
        <taxon>Oweniida</taxon>
        <taxon>Oweniidae</taxon>
        <taxon>Owenia</taxon>
    </lineage>
</organism>
<evidence type="ECO:0000256" key="4">
    <source>
        <dbReference type="PIRSR" id="PIRSR602401-1"/>
    </source>
</evidence>
<sequence length="528" mass="60853">MAFSLSDAVEAMNFFIFFALPGSLYDAIVQVIIIASILILIWYLRLPPNLPPGPLPIPIFGSIKRIRGEHMDFQSMYEEYGNVTSMYVNEMLMVVISGPRAVREALVQNANVFAGRPPHNSFNRWKLFRKAFFGKSYTEEFKRENKLMAQMMRNFTTRSKSFDSKLQETMNSAKTFIDKEDSACISIDPFCRMIAASVMYATMFNEHLDWEDSQSKVQQEIKLVKDYFITVWKMVAINNIKLIGPIIGPIVRHVPFLPLKKRIDRITADIENLLDKKLIDHEETLIPDDPRDIVDSLLIEASDQQKEETKKLSMKTEQLEQFRSLLVIFYPDLLEQVPSTLKWLILYAAQFQNYQDKIFDEITQTTDGNQRPVNLDMRKDMPLTQAFILEVLRHRGIGGGTAEHSVTEHGVTLNGYNIPMKAKIYFNLYSVLHDEKSWENPSQFHPERFLAPDGLKVTVPDTFATFGYGHRACLGKHMTKMAVFIVLTSLIQMYKMENVGESPYPDKLKFQYGGTPLGDFNIRFIDRE</sequence>
<dbReference type="GO" id="GO:0005506">
    <property type="term" value="F:iron ion binding"/>
    <property type="evidence" value="ECO:0007669"/>
    <property type="project" value="InterPro"/>
</dbReference>
<protein>
    <recommendedName>
        <fullName evidence="9">Cytochrome P450</fullName>
    </recommendedName>
</protein>
<keyword evidence="3 4" id="KW-0408">Iron</keyword>
<accession>A0A8S4N2H4</accession>
<keyword evidence="6" id="KW-1133">Transmembrane helix</keyword>
<evidence type="ECO:0000256" key="1">
    <source>
        <dbReference type="ARBA" id="ARBA00010617"/>
    </source>
</evidence>
<reference evidence="7" key="1">
    <citation type="submission" date="2022-03" db="EMBL/GenBank/DDBJ databases">
        <authorList>
            <person name="Martin C."/>
        </authorList>
    </citation>
    <scope>NUCLEOTIDE SEQUENCE</scope>
</reference>
<dbReference type="EMBL" id="CAIIXF020000001">
    <property type="protein sequence ID" value="CAH1775076.1"/>
    <property type="molecule type" value="Genomic_DNA"/>
</dbReference>
<comment type="caution">
    <text evidence="7">The sequence shown here is derived from an EMBL/GenBank/DDBJ whole genome shotgun (WGS) entry which is preliminary data.</text>
</comment>
<evidence type="ECO:0000256" key="3">
    <source>
        <dbReference type="ARBA" id="ARBA00023004"/>
    </source>
</evidence>
<evidence type="ECO:0000313" key="8">
    <source>
        <dbReference type="Proteomes" id="UP000749559"/>
    </source>
</evidence>
<dbReference type="SUPFAM" id="SSF48264">
    <property type="entry name" value="Cytochrome P450"/>
    <property type="match status" value="1"/>
</dbReference>
<dbReference type="GO" id="GO:0020037">
    <property type="term" value="F:heme binding"/>
    <property type="evidence" value="ECO:0007669"/>
    <property type="project" value="InterPro"/>
</dbReference>
<evidence type="ECO:0000256" key="5">
    <source>
        <dbReference type="RuleBase" id="RU000461"/>
    </source>
</evidence>
<dbReference type="PANTHER" id="PTHR24300:SF375">
    <property type="entry name" value="CYTOCHROME P450 FAMILY"/>
    <property type="match status" value="1"/>
</dbReference>
<dbReference type="InterPro" id="IPR036396">
    <property type="entry name" value="Cyt_P450_sf"/>
</dbReference>
<keyword evidence="5" id="KW-0560">Oxidoreductase</keyword>
<comment type="cofactor">
    <cofactor evidence="4">
        <name>heme</name>
        <dbReference type="ChEBI" id="CHEBI:30413"/>
    </cofactor>
</comment>
<dbReference type="PANTHER" id="PTHR24300">
    <property type="entry name" value="CYTOCHROME P450 508A4-RELATED"/>
    <property type="match status" value="1"/>
</dbReference>
<keyword evidence="6" id="KW-0812">Transmembrane</keyword>
<dbReference type="InterPro" id="IPR050182">
    <property type="entry name" value="Cytochrome_P450_fam2"/>
</dbReference>
<dbReference type="InterPro" id="IPR017972">
    <property type="entry name" value="Cyt_P450_CS"/>
</dbReference>
<evidence type="ECO:0000256" key="2">
    <source>
        <dbReference type="ARBA" id="ARBA00022723"/>
    </source>
</evidence>
<name>A0A8S4N2H4_OWEFU</name>
<dbReference type="Pfam" id="PF00067">
    <property type="entry name" value="p450"/>
    <property type="match status" value="1"/>
</dbReference>
<proteinExistence type="inferred from homology"/>
<evidence type="ECO:0000256" key="6">
    <source>
        <dbReference type="SAM" id="Phobius"/>
    </source>
</evidence>
<evidence type="ECO:0000313" key="7">
    <source>
        <dbReference type="EMBL" id="CAH1775076.1"/>
    </source>
</evidence>
<dbReference type="AlphaFoldDB" id="A0A8S4N2H4"/>
<keyword evidence="4 5" id="KW-0349">Heme</keyword>
<keyword evidence="6" id="KW-0472">Membrane</keyword>